<evidence type="ECO:0000313" key="2">
    <source>
        <dbReference type="EMBL" id="KAF0558429.1"/>
    </source>
</evidence>
<sequence length="213" mass="24742">MIVLPNECLSEILKKLESYCRSLFSCLLVNRQWCRIVVPILWSKLNISKNQKLIRRCLLTLNTEEQAQLIPFKINLPNDSRSLFNYTDYTTVFNIDWDDGIKNWLKHDFNNLKNSEIIHVVQAIRHSLILMILRTSKNLKCLSIYGKQVNLPKILDKCATLTSLNLSFNDLDFEELKALATALYENTTLNKLDISGNELDSEKVKVLTEVLYF</sequence>
<dbReference type="CDD" id="cd09917">
    <property type="entry name" value="F-box_SF"/>
    <property type="match status" value="1"/>
</dbReference>
<protein>
    <recommendedName>
        <fullName evidence="1">F-box domain-containing protein</fullName>
    </recommendedName>
</protein>
<gene>
    <name evidence="2" type="ORF">F8M41_009319</name>
</gene>
<dbReference type="Pfam" id="PF13516">
    <property type="entry name" value="LRR_6"/>
    <property type="match status" value="2"/>
</dbReference>
<evidence type="ECO:0000313" key="3">
    <source>
        <dbReference type="Proteomes" id="UP000439903"/>
    </source>
</evidence>
<reference evidence="2 3" key="1">
    <citation type="journal article" date="2019" name="Environ. Microbiol.">
        <title>At the nexus of three kingdoms: the genome of the mycorrhizal fungus Gigaspora margarita provides insights into plant, endobacterial and fungal interactions.</title>
        <authorList>
            <person name="Venice F."/>
            <person name="Ghignone S."/>
            <person name="Salvioli di Fossalunga A."/>
            <person name="Amselem J."/>
            <person name="Novero M."/>
            <person name="Xianan X."/>
            <person name="Sedzielewska Toro K."/>
            <person name="Morin E."/>
            <person name="Lipzen A."/>
            <person name="Grigoriev I.V."/>
            <person name="Henrissat B."/>
            <person name="Martin F.M."/>
            <person name="Bonfante P."/>
        </authorList>
    </citation>
    <scope>NUCLEOTIDE SEQUENCE [LARGE SCALE GENOMIC DNA]</scope>
    <source>
        <strain evidence="2 3">BEG34</strain>
    </source>
</reference>
<comment type="caution">
    <text evidence="2">The sequence shown here is derived from an EMBL/GenBank/DDBJ whole genome shotgun (WGS) entry which is preliminary data.</text>
</comment>
<dbReference type="EMBL" id="WTPW01000021">
    <property type="protein sequence ID" value="KAF0558429.1"/>
    <property type="molecule type" value="Genomic_DNA"/>
</dbReference>
<dbReference type="Pfam" id="PF12937">
    <property type="entry name" value="F-box-like"/>
    <property type="match status" value="1"/>
</dbReference>
<feature type="domain" description="F-box" evidence="1">
    <location>
        <begin position="3"/>
        <end position="47"/>
    </location>
</feature>
<dbReference type="InterPro" id="IPR036047">
    <property type="entry name" value="F-box-like_dom_sf"/>
</dbReference>
<dbReference type="InterPro" id="IPR001810">
    <property type="entry name" value="F-box_dom"/>
</dbReference>
<proteinExistence type="predicted"/>
<dbReference type="AlphaFoldDB" id="A0A8H4B4B9"/>
<evidence type="ECO:0000259" key="1">
    <source>
        <dbReference type="Pfam" id="PF12937"/>
    </source>
</evidence>
<dbReference type="Proteomes" id="UP000439903">
    <property type="component" value="Unassembled WGS sequence"/>
</dbReference>
<name>A0A8H4B4B9_GIGMA</name>
<dbReference type="InterPro" id="IPR032675">
    <property type="entry name" value="LRR_dom_sf"/>
</dbReference>
<dbReference type="InterPro" id="IPR001611">
    <property type="entry name" value="Leu-rich_rpt"/>
</dbReference>
<organism evidence="2 3">
    <name type="scientific">Gigaspora margarita</name>
    <dbReference type="NCBI Taxonomy" id="4874"/>
    <lineage>
        <taxon>Eukaryota</taxon>
        <taxon>Fungi</taxon>
        <taxon>Fungi incertae sedis</taxon>
        <taxon>Mucoromycota</taxon>
        <taxon>Glomeromycotina</taxon>
        <taxon>Glomeromycetes</taxon>
        <taxon>Diversisporales</taxon>
        <taxon>Gigasporaceae</taxon>
        <taxon>Gigaspora</taxon>
    </lineage>
</organism>
<keyword evidence="3" id="KW-1185">Reference proteome</keyword>
<dbReference type="SUPFAM" id="SSF52047">
    <property type="entry name" value="RNI-like"/>
    <property type="match status" value="1"/>
</dbReference>
<accession>A0A8H4B4B9</accession>
<dbReference type="SUPFAM" id="SSF81383">
    <property type="entry name" value="F-box domain"/>
    <property type="match status" value="1"/>
</dbReference>
<dbReference type="Gene3D" id="3.80.10.10">
    <property type="entry name" value="Ribonuclease Inhibitor"/>
    <property type="match status" value="1"/>
</dbReference>
<dbReference type="OrthoDB" id="2130095at2759"/>